<dbReference type="PRINTS" id="PR00038">
    <property type="entry name" value="HTHLUXR"/>
</dbReference>
<comment type="caution">
    <text evidence="3">The sequence shown here is derived from an EMBL/GenBank/DDBJ whole genome shotgun (WGS) entry which is preliminary data.</text>
</comment>
<dbReference type="PATRIC" id="fig|74031.6.peg.3425"/>
<dbReference type="SUPFAM" id="SSF46894">
    <property type="entry name" value="C-terminal effector domain of the bipartite response regulators"/>
    <property type="match status" value="1"/>
</dbReference>
<feature type="domain" description="HTH luxR-type" evidence="2">
    <location>
        <begin position="28"/>
        <end position="93"/>
    </location>
</feature>
<dbReference type="CDD" id="cd06170">
    <property type="entry name" value="LuxR_C_like"/>
    <property type="match status" value="1"/>
</dbReference>
<proteinExistence type="predicted"/>
<dbReference type="InterPro" id="IPR000792">
    <property type="entry name" value="Tscrpt_reg_LuxR_C"/>
</dbReference>
<evidence type="ECO:0000313" key="4">
    <source>
        <dbReference type="Proteomes" id="UP000037046"/>
    </source>
</evidence>
<dbReference type="PROSITE" id="PS50043">
    <property type="entry name" value="HTH_LUXR_2"/>
    <property type="match status" value="1"/>
</dbReference>
<keyword evidence="4" id="KW-1185">Reference proteome</keyword>
<evidence type="ECO:0000313" key="3">
    <source>
        <dbReference type="EMBL" id="KNX40097.1"/>
    </source>
</evidence>
<gene>
    <name evidence="3" type="primary">csgD</name>
    <name evidence="3" type="ORF">ROTO_33500</name>
</gene>
<dbReference type="PANTHER" id="PTHR43214">
    <property type="entry name" value="TWO-COMPONENT RESPONSE REGULATOR"/>
    <property type="match status" value="1"/>
</dbReference>
<dbReference type="Gene3D" id="1.10.10.10">
    <property type="entry name" value="Winged helix-like DNA-binding domain superfamily/Winged helix DNA-binding domain"/>
    <property type="match status" value="1"/>
</dbReference>
<name>A0A0L6CQR9_9RHOB</name>
<dbReference type="PROSITE" id="PS00622">
    <property type="entry name" value="HTH_LUXR_1"/>
    <property type="match status" value="1"/>
</dbReference>
<sequence length="99" mass="11007">MLPDPEPSEANDIANACQSKPSKLKAHNAAVIAKLTAREFQIMDFIAKGERNKTIARLLGLSEHTIKLHVHNIFGKIGVDNRTSAARWYLSKNAQLEIE</sequence>
<protein>
    <submittedName>
        <fullName evidence="3">CsgBAC operon transcriptional regulatory protein</fullName>
    </submittedName>
</protein>
<reference evidence="4" key="1">
    <citation type="submission" date="2015-07" db="EMBL/GenBank/DDBJ databases">
        <title>Draft Genome Sequence of Roseovarius tolerans EL-164, a producer of N-Acylated Alanine Methyl Esters (NAMEs).</title>
        <authorList>
            <person name="Voget S."/>
            <person name="Bruns H."/>
            <person name="Wagner-Doebler I."/>
            <person name="Schulz S."/>
            <person name="Daniel R."/>
        </authorList>
    </citation>
    <scope>NUCLEOTIDE SEQUENCE [LARGE SCALE GENOMIC DNA]</scope>
    <source>
        <strain evidence="4">EL-164</strain>
    </source>
</reference>
<dbReference type="AlphaFoldDB" id="A0A0L6CQR9"/>
<dbReference type="Proteomes" id="UP000037046">
    <property type="component" value="Unassembled WGS sequence"/>
</dbReference>
<keyword evidence="1" id="KW-0238">DNA-binding</keyword>
<accession>A0A0L6CQR9</accession>
<dbReference type="GO" id="GO:0003677">
    <property type="term" value="F:DNA binding"/>
    <property type="evidence" value="ECO:0007669"/>
    <property type="project" value="UniProtKB-KW"/>
</dbReference>
<dbReference type="PANTHER" id="PTHR43214:SF42">
    <property type="entry name" value="TRANSCRIPTIONAL REGULATORY PROTEIN DESR"/>
    <property type="match status" value="1"/>
</dbReference>
<dbReference type="GO" id="GO:0006355">
    <property type="term" value="P:regulation of DNA-templated transcription"/>
    <property type="evidence" value="ECO:0007669"/>
    <property type="project" value="InterPro"/>
</dbReference>
<dbReference type="InterPro" id="IPR016032">
    <property type="entry name" value="Sig_transdc_resp-reg_C-effctor"/>
</dbReference>
<evidence type="ECO:0000259" key="2">
    <source>
        <dbReference type="PROSITE" id="PS50043"/>
    </source>
</evidence>
<dbReference type="EMBL" id="LGVV01000069">
    <property type="protein sequence ID" value="KNX40097.1"/>
    <property type="molecule type" value="Genomic_DNA"/>
</dbReference>
<dbReference type="InterPro" id="IPR039420">
    <property type="entry name" value="WalR-like"/>
</dbReference>
<dbReference type="Pfam" id="PF00196">
    <property type="entry name" value="GerE"/>
    <property type="match status" value="1"/>
</dbReference>
<dbReference type="InterPro" id="IPR036388">
    <property type="entry name" value="WH-like_DNA-bd_sf"/>
</dbReference>
<dbReference type="SMART" id="SM00421">
    <property type="entry name" value="HTH_LUXR"/>
    <property type="match status" value="1"/>
</dbReference>
<organism evidence="3 4">
    <name type="scientific">Roseovarius tolerans</name>
    <dbReference type="NCBI Taxonomy" id="74031"/>
    <lineage>
        <taxon>Bacteria</taxon>
        <taxon>Pseudomonadati</taxon>
        <taxon>Pseudomonadota</taxon>
        <taxon>Alphaproteobacteria</taxon>
        <taxon>Rhodobacterales</taxon>
        <taxon>Roseobacteraceae</taxon>
        <taxon>Roseovarius</taxon>
    </lineage>
</organism>
<evidence type="ECO:0000256" key="1">
    <source>
        <dbReference type="ARBA" id="ARBA00023125"/>
    </source>
</evidence>